<accession>A0A0E9RP12</accession>
<protein>
    <submittedName>
        <fullName evidence="1">Uncharacterized protein</fullName>
    </submittedName>
</protein>
<proteinExistence type="predicted"/>
<evidence type="ECO:0000313" key="1">
    <source>
        <dbReference type="EMBL" id="JAH30108.1"/>
    </source>
</evidence>
<organism evidence="1">
    <name type="scientific">Anguilla anguilla</name>
    <name type="common">European freshwater eel</name>
    <name type="synonym">Muraena anguilla</name>
    <dbReference type="NCBI Taxonomy" id="7936"/>
    <lineage>
        <taxon>Eukaryota</taxon>
        <taxon>Metazoa</taxon>
        <taxon>Chordata</taxon>
        <taxon>Craniata</taxon>
        <taxon>Vertebrata</taxon>
        <taxon>Euteleostomi</taxon>
        <taxon>Actinopterygii</taxon>
        <taxon>Neopterygii</taxon>
        <taxon>Teleostei</taxon>
        <taxon>Anguilliformes</taxon>
        <taxon>Anguillidae</taxon>
        <taxon>Anguilla</taxon>
    </lineage>
</organism>
<name>A0A0E9RP12_ANGAN</name>
<dbReference type="EMBL" id="GBXM01078469">
    <property type="protein sequence ID" value="JAH30108.1"/>
    <property type="molecule type" value="Transcribed_RNA"/>
</dbReference>
<reference evidence="1" key="2">
    <citation type="journal article" date="2015" name="Fish Shellfish Immunol.">
        <title>Early steps in the European eel (Anguilla anguilla)-Vibrio vulnificus interaction in the gills: Role of the RtxA13 toxin.</title>
        <authorList>
            <person name="Callol A."/>
            <person name="Pajuelo D."/>
            <person name="Ebbesson L."/>
            <person name="Teles M."/>
            <person name="MacKenzie S."/>
            <person name="Amaro C."/>
        </authorList>
    </citation>
    <scope>NUCLEOTIDE SEQUENCE</scope>
</reference>
<dbReference type="AlphaFoldDB" id="A0A0E9RP12"/>
<reference evidence="1" key="1">
    <citation type="submission" date="2014-11" db="EMBL/GenBank/DDBJ databases">
        <authorList>
            <person name="Amaro Gonzalez C."/>
        </authorList>
    </citation>
    <scope>NUCLEOTIDE SEQUENCE</scope>
</reference>
<sequence length="42" mass="4689">MNKCSKKCLSGVAQKIFNCGQGYTISRRLCISAWSFSVIKKC</sequence>